<protein>
    <submittedName>
        <fullName evidence="1">Uncharacterized protein</fullName>
    </submittedName>
</protein>
<evidence type="ECO:0000313" key="1">
    <source>
        <dbReference type="EMBL" id="GAA6267825.1"/>
    </source>
</evidence>
<name>A0ABQ0AUX9_9FIRM</name>
<proteinExistence type="predicted"/>
<accession>A0ABQ0AUX9</accession>
<comment type="caution">
    <text evidence="1">The sequence shown here is derived from an EMBL/GenBank/DDBJ whole genome shotgun (WGS) entry which is preliminary data.</text>
</comment>
<evidence type="ECO:0000313" key="2">
    <source>
        <dbReference type="Proteomes" id="UP001600894"/>
    </source>
</evidence>
<dbReference type="Proteomes" id="UP001600894">
    <property type="component" value="Unassembled WGS sequence"/>
</dbReference>
<organism evidence="1 2">
    <name type="scientific">Enterocloster alcoholdehydrogenati</name>
    <dbReference type="NCBI Taxonomy" id="2547410"/>
    <lineage>
        <taxon>Bacteria</taxon>
        <taxon>Bacillati</taxon>
        <taxon>Bacillota</taxon>
        <taxon>Clostridia</taxon>
        <taxon>Lachnospirales</taxon>
        <taxon>Lachnospiraceae</taxon>
        <taxon>Enterocloster</taxon>
    </lineage>
</organism>
<keyword evidence="2" id="KW-1185">Reference proteome</keyword>
<gene>
    <name evidence="1" type="ORF">F130042H8_08850</name>
</gene>
<sequence length="101" mass="11696">MEAIEDIRDYINDAFDVWPDLECGLDGLLGYVGEYNECFSTGKENADWAEHIILFSYTALKKGYDLSLEIKEECQRAMKYLKKENISVLESESRFLQKKGI</sequence>
<dbReference type="RefSeq" id="WP_176256273.1">
    <property type="nucleotide sequence ID" value="NZ_BAABXL010000001.1"/>
</dbReference>
<reference evidence="1 2" key="1">
    <citation type="submission" date="2024-04" db="EMBL/GenBank/DDBJ databases">
        <title>Defined microbial consortia suppress multidrug-resistant proinflammatory Enterobacteriaceae via ecological control.</title>
        <authorList>
            <person name="Furuichi M."/>
            <person name="Kawaguchi T."/>
            <person name="Pust M."/>
            <person name="Yasuma K."/>
            <person name="Plichta D."/>
            <person name="Hasegawa N."/>
            <person name="Ohya T."/>
            <person name="Bhattarai S."/>
            <person name="Sasajima S."/>
            <person name="Aoto Y."/>
            <person name="Tuganbaev T."/>
            <person name="Yaginuma M."/>
            <person name="Ueda M."/>
            <person name="Okahashi N."/>
            <person name="Amafuji K."/>
            <person name="Kiridooshi Y."/>
            <person name="Sugita K."/>
            <person name="Strazar M."/>
            <person name="Skelly A."/>
            <person name="Suda W."/>
            <person name="Hattori M."/>
            <person name="Nakamoto N."/>
            <person name="Caballero S."/>
            <person name="Norman J."/>
            <person name="Olle B."/>
            <person name="Tanoue T."/>
            <person name="Arita M."/>
            <person name="Bucci V."/>
            <person name="Atarashi K."/>
            <person name="Xavier R."/>
            <person name="Honda K."/>
        </authorList>
    </citation>
    <scope>NUCLEOTIDE SEQUENCE [LARGE SCALE GENOMIC DNA]</scope>
    <source>
        <strain evidence="2">f13</strain>
    </source>
</reference>
<dbReference type="EMBL" id="BAABXL010000001">
    <property type="protein sequence ID" value="GAA6267825.1"/>
    <property type="molecule type" value="Genomic_DNA"/>
</dbReference>